<dbReference type="SMART" id="SM00448">
    <property type="entry name" value="REC"/>
    <property type="match status" value="2"/>
</dbReference>
<evidence type="ECO:0000256" key="2">
    <source>
        <dbReference type="ARBA" id="ARBA00012438"/>
    </source>
</evidence>
<dbReference type="InterPro" id="IPR036097">
    <property type="entry name" value="HisK_dim/P_sf"/>
</dbReference>
<dbReference type="InterPro" id="IPR036890">
    <property type="entry name" value="HATPase_C_sf"/>
</dbReference>
<keyword evidence="9" id="KW-1185">Reference proteome</keyword>
<evidence type="ECO:0000313" key="8">
    <source>
        <dbReference type="EMBL" id="ARU56844.1"/>
    </source>
</evidence>
<dbReference type="CDD" id="cd17546">
    <property type="entry name" value="REC_hyHK_CKI1_RcsC-like"/>
    <property type="match status" value="1"/>
</dbReference>
<dbReference type="OrthoDB" id="6724607at2"/>
<dbReference type="SUPFAM" id="SSF55874">
    <property type="entry name" value="ATPase domain of HSP90 chaperone/DNA topoisomerase II/histidine kinase"/>
    <property type="match status" value="1"/>
</dbReference>
<gene>
    <name evidence="8" type="ORF">OLMES_2796</name>
</gene>
<dbReference type="SUPFAM" id="SSF47384">
    <property type="entry name" value="Homodimeric domain of signal transducing histidine kinase"/>
    <property type="match status" value="1"/>
</dbReference>
<dbReference type="FunFam" id="3.30.565.10:FF:000010">
    <property type="entry name" value="Sensor histidine kinase RcsC"/>
    <property type="match status" value="1"/>
</dbReference>
<accession>A0A1Y0IBS3</accession>
<dbReference type="InterPro" id="IPR011006">
    <property type="entry name" value="CheY-like_superfamily"/>
</dbReference>
<dbReference type="Gene3D" id="3.40.50.2300">
    <property type="match status" value="2"/>
</dbReference>
<reference evidence="8 9" key="1">
    <citation type="submission" date="2017-05" db="EMBL/GenBank/DDBJ databases">
        <title>Genomic insights into alkan degradation activity of Oleiphilus messinensis.</title>
        <authorList>
            <person name="Kozyavkin S.A."/>
            <person name="Slesarev A.I."/>
            <person name="Golyshin P.N."/>
            <person name="Korzhenkov A."/>
            <person name="Golyshina O.N."/>
            <person name="Toshchakov S.V."/>
        </authorList>
    </citation>
    <scope>NUCLEOTIDE SEQUENCE [LARGE SCALE GENOMIC DNA]</scope>
    <source>
        <strain evidence="8 9">ME102</strain>
    </source>
</reference>
<dbReference type="PANTHER" id="PTHR45339:SF1">
    <property type="entry name" value="HYBRID SIGNAL TRANSDUCTION HISTIDINE KINASE J"/>
    <property type="match status" value="1"/>
</dbReference>
<dbReference type="KEGG" id="ome:OLMES_2796"/>
<dbReference type="InterPro" id="IPR003661">
    <property type="entry name" value="HisK_dim/P_dom"/>
</dbReference>
<evidence type="ECO:0000313" key="9">
    <source>
        <dbReference type="Proteomes" id="UP000196027"/>
    </source>
</evidence>
<feature type="modified residue" description="4-aspartylphosphate" evidence="5">
    <location>
        <position position="452"/>
    </location>
</feature>
<dbReference type="PROSITE" id="PS50110">
    <property type="entry name" value="RESPONSE_REGULATORY"/>
    <property type="match status" value="2"/>
</dbReference>
<organism evidence="8 9">
    <name type="scientific">Oleiphilus messinensis</name>
    <dbReference type="NCBI Taxonomy" id="141451"/>
    <lineage>
        <taxon>Bacteria</taxon>
        <taxon>Pseudomonadati</taxon>
        <taxon>Pseudomonadota</taxon>
        <taxon>Gammaproteobacteria</taxon>
        <taxon>Oceanospirillales</taxon>
        <taxon>Oleiphilaceae</taxon>
        <taxon>Oleiphilus</taxon>
    </lineage>
</organism>
<dbReference type="SMART" id="SM00388">
    <property type="entry name" value="HisKA"/>
    <property type="match status" value="1"/>
</dbReference>
<dbReference type="GO" id="GO:0000155">
    <property type="term" value="F:phosphorelay sensor kinase activity"/>
    <property type="evidence" value="ECO:0007669"/>
    <property type="project" value="InterPro"/>
</dbReference>
<keyword evidence="3 5" id="KW-0597">Phosphoprotein</keyword>
<dbReference type="EMBL" id="CP021425">
    <property type="protein sequence ID" value="ARU56844.1"/>
    <property type="molecule type" value="Genomic_DNA"/>
</dbReference>
<dbReference type="CDD" id="cd16922">
    <property type="entry name" value="HATPase_EvgS-ArcB-TorS-like"/>
    <property type="match status" value="1"/>
</dbReference>
<evidence type="ECO:0000256" key="3">
    <source>
        <dbReference type="ARBA" id="ARBA00022553"/>
    </source>
</evidence>
<dbReference type="Gene3D" id="1.10.287.130">
    <property type="match status" value="1"/>
</dbReference>
<dbReference type="PRINTS" id="PR00344">
    <property type="entry name" value="BCTRLSENSOR"/>
</dbReference>
<dbReference type="AlphaFoldDB" id="A0A1Y0IBS3"/>
<sequence length="529" mass="59060">MDFEQTILIVDDEKIGRKVLNDLLKGEAKIVLAKNGEQCLEKARDCQPDLILLDIILPDIDGFQVLERLKQSPATQHIPVIFITALNNYADECKGFSLGARDYIQKPFHPDIVNARVLTHLRLKEHVEKNQRQEKALQASELANELKDQCLSIISHELRTPMNGVFGALHLLDDEVTTEDAKKYLASAHCSAQDMMNLVDSMLYFFELQSDKLVLDKRPFRLQQLLTDVESRLMQCAAHKQLSASVTSNLPVNRVYRADSQRISVILHNLLDNAVKFTQTGTVKLLVDEQTTTGSDPDVVLEFKITDSGIGISAEQFPKIFEAFTQTDAFFSRRFEGMGIGLAVCKRLVDLMNGKISVDSTPDQGSCFTVSIPMSRVSVSDFNDSPSSEVTPDLARVLTKDSRVLIVEDNPVNLMMLQGMVKRLGVSVETVQDGAAAVEFFQNNPVDLILMDCQMPVMSGFEATRHIRACSAKGENVPIIAVTANAMSGDRERCFASGMNDYLKKPVRKEDIAQCIRHWLPLPERKTSN</sequence>
<dbReference type="Proteomes" id="UP000196027">
    <property type="component" value="Chromosome"/>
</dbReference>
<dbReference type="InterPro" id="IPR003594">
    <property type="entry name" value="HATPase_dom"/>
</dbReference>
<dbReference type="RefSeq" id="WP_087461801.1">
    <property type="nucleotide sequence ID" value="NZ_CP021425.1"/>
</dbReference>
<name>A0A1Y0IBS3_9GAMM</name>
<keyword evidence="4" id="KW-0902">Two-component regulatory system</keyword>
<feature type="modified residue" description="4-aspartylphosphate" evidence="5">
    <location>
        <position position="54"/>
    </location>
</feature>
<dbReference type="PROSITE" id="PS50109">
    <property type="entry name" value="HIS_KIN"/>
    <property type="match status" value="1"/>
</dbReference>
<evidence type="ECO:0000256" key="1">
    <source>
        <dbReference type="ARBA" id="ARBA00000085"/>
    </source>
</evidence>
<dbReference type="SUPFAM" id="SSF52172">
    <property type="entry name" value="CheY-like"/>
    <property type="match status" value="2"/>
</dbReference>
<evidence type="ECO:0000256" key="4">
    <source>
        <dbReference type="ARBA" id="ARBA00023012"/>
    </source>
</evidence>
<evidence type="ECO:0000259" key="6">
    <source>
        <dbReference type="PROSITE" id="PS50109"/>
    </source>
</evidence>
<dbReference type="InterPro" id="IPR004358">
    <property type="entry name" value="Sig_transdc_His_kin-like_C"/>
</dbReference>
<dbReference type="PANTHER" id="PTHR45339">
    <property type="entry name" value="HYBRID SIGNAL TRANSDUCTION HISTIDINE KINASE J"/>
    <property type="match status" value="1"/>
</dbReference>
<dbReference type="InterPro" id="IPR001789">
    <property type="entry name" value="Sig_transdc_resp-reg_receiver"/>
</dbReference>
<evidence type="ECO:0000259" key="7">
    <source>
        <dbReference type="PROSITE" id="PS50110"/>
    </source>
</evidence>
<dbReference type="CDD" id="cd00082">
    <property type="entry name" value="HisKA"/>
    <property type="match status" value="1"/>
</dbReference>
<dbReference type="Pfam" id="PF00072">
    <property type="entry name" value="Response_reg"/>
    <property type="match status" value="2"/>
</dbReference>
<keyword evidence="8" id="KW-0808">Transferase</keyword>
<dbReference type="Gene3D" id="3.30.565.10">
    <property type="entry name" value="Histidine kinase-like ATPase, C-terminal domain"/>
    <property type="match status" value="1"/>
</dbReference>
<evidence type="ECO:0000256" key="5">
    <source>
        <dbReference type="PROSITE-ProRule" id="PRU00169"/>
    </source>
</evidence>
<dbReference type="EC" id="2.7.13.3" evidence="2"/>
<comment type="catalytic activity">
    <reaction evidence="1">
        <text>ATP + protein L-histidine = ADP + protein N-phospho-L-histidine.</text>
        <dbReference type="EC" id="2.7.13.3"/>
    </reaction>
</comment>
<feature type="domain" description="Response regulatory" evidence="7">
    <location>
        <begin position="6"/>
        <end position="121"/>
    </location>
</feature>
<proteinExistence type="predicted"/>
<feature type="domain" description="Histidine kinase" evidence="6">
    <location>
        <begin position="153"/>
        <end position="376"/>
    </location>
</feature>
<dbReference type="Pfam" id="PF02518">
    <property type="entry name" value="HATPase_c"/>
    <property type="match status" value="1"/>
</dbReference>
<feature type="domain" description="Response regulatory" evidence="7">
    <location>
        <begin position="403"/>
        <end position="520"/>
    </location>
</feature>
<dbReference type="Pfam" id="PF00512">
    <property type="entry name" value="HisKA"/>
    <property type="match status" value="1"/>
</dbReference>
<dbReference type="SMART" id="SM00387">
    <property type="entry name" value="HATPase_c"/>
    <property type="match status" value="1"/>
</dbReference>
<dbReference type="InterPro" id="IPR005467">
    <property type="entry name" value="His_kinase_dom"/>
</dbReference>
<protein>
    <recommendedName>
        <fullName evidence="2">histidine kinase</fullName>
        <ecNumber evidence="2">2.7.13.3</ecNumber>
    </recommendedName>
</protein>
<keyword evidence="8" id="KW-0418">Kinase</keyword>